<gene>
    <name evidence="3" type="ORF">g.51984</name>
</gene>
<evidence type="ECO:0000313" key="3">
    <source>
        <dbReference type="EMBL" id="JAT13291.1"/>
    </source>
</evidence>
<protein>
    <recommendedName>
        <fullName evidence="2">PiggyBac transposable element-derived protein domain-containing protein</fullName>
    </recommendedName>
</protein>
<dbReference type="Pfam" id="PF13843">
    <property type="entry name" value="DDE_Tnp_1_7"/>
    <property type="match status" value="1"/>
</dbReference>
<dbReference type="PANTHER" id="PTHR46599">
    <property type="entry name" value="PIGGYBAC TRANSPOSABLE ELEMENT-DERIVED PROTEIN 4"/>
    <property type="match status" value="1"/>
</dbReference>
<evidence type="ECO:0000256" key="1">
    <source>
        <dbReference type="SAM" id="MobiDB-lite"/>
    </source>
</evidence>
<sequence>MASRDDVFVSSREFNEFVDNVLDESGSESENECEDNEHLHEISSSESDQESESESDDELPTWNWISEPNVIQQIDFVGNSGISPLVCRQLGPNCKEIEVFDQFLDISFWEQVVIETNKYARDNIFAGGDTDRPTSNWKDVTVDELKAFFALIMLMAQNPKDTINNYWTTRKVICSPIYG</sequence>
<reference evidence="3" key="1">
    <citation type="submission" date="2015-11" db="EMBL/GenBank/DDBJ databases">
        <title>De novo transcriptome assembly of four potential Pierce s Disease insect vectors from Arizona vineyards.</title>
        <authorList>
            <person name="Tassone E.E."/>
        </authorList>
    </citation>
    <scope>NUCLEOTIDE SEQUENCE</scope>
</reference>
<feature type="region of interest" description="Disordered" evidence="1">
    <location>
        <begin position="20"/>
        <end position="60"/>
    </location>
</feature>
<accession>A0A1B6KPD7</accession>
<dbReference type="AlphaFoldDB" id="A0A1B6KPD7"/>
<name>A0A1B6KPD7_9HEMI</name>
<proteinExistence type="predicted"/>
<feature type="compositionally biased region" description="Acidic residues" evidence="1">
    <location>
        <begin position="47"/>
        <end position="59"/>
    </location>
</feature>
<organism evidence="3">
    <name type="scientific">Graphocephala atropunctata</name>
    <dbReference type="NCBI Taxonomy" id="36148"/>
    <lineage>
        <taxon>Eukaryota</taxon>
        <taxon>Metazoa</taxon>
        <taxon>Ecdysozoa</taxon>
        <taxon>Arthropoda</taxon>
        <taxon>Hexapoda</taxon>
        <taxon>Insecta</taxon>
        <taxon>Pterygota</taxon>
        <taxon>Neoptera</taxon>
        <taxon>Paraneoptera</taxon>
        <taxon>Hemiptera</taxon>
        <taxon>Auchenorrhyncha</taxon>
        <taxon>Membracoidea</taxon>
        <taxon>Cicadellidae</taxon>
        <taxon>Cicadellinae</taxon>
        <taxon>Cicadellini</taxon>
        <taxon>Graphocephala</taxon>
    </lineage>
</organism>
<dbReference type="EMBL" id="GEBQ01026686">
    <property type="protein sequence ID" value="JAT13291.1"/>
    <property type="molecule type" value="Transcribed_RNA"/>
</dbReference>
<dbReference type="PANTHER" id="PTHR46599:SF3">
    <property type="entry name" value="PIGGYBAC TRANSPOSABLE ELEMENT-DERIVED PROTEIN 4"/>
    <property type="match status" value="1"/>
</dbReference>
<evidence type="ECO:0000259" key="2">
    <source>
        <dbReference type="Pfam" id="PF13843"/>
    </source>
</evidence>
<dbReference type="InterPro" id="IPR029526">
    <property type="entry name" value="PGBD"/>
</dbReference>
<feature type="non-terminal residue" evidence="3">
    <location>
        <position position="179"/>
    </location>
</feature>
<feature type="domain" description="PiggyBac transposable element-derived protein" evidence="2">
    <location>
        <begin position="97"/>
        <end position="171"/>
    </location>
</feature>
<feature type="compositionally biased region" description="Acidic residues" evidence="1">
    <location>
        <begin position="21"/>
        <end position="35"/>
    </location>
</feature>